<feature type="coiled-coil region" evidence="1">
    <location>
        <begin position="788"/>
        <end position="819"/>
    </location>
</feature>
<dbReference type="InterPro" id="IPR036890">
    <property type="entry name" value="HATPase_C_sf"/>
</dbReference>
<feature type="domain" description="Two component regulator three Y" evidence="4">
    <location>
        <begin position="698"/>
        <end position="759"/>
    </location>
</feature>
<name>A0A3P1C097_9BACT</name>
<dbReference type="RefSeq" id="WP_124870169.1">
    <property type="nucleotide sequence ID" value="NZ_RQJO01000007.1"/>
</dbReference>
<evidence type="ECO:0000259" key="3">
    <source>
        <dbReference type="Pfam" id="PF06580"/>
    </source>
</evidence>
<reference evidence="5 6" key="1">
    <citation type="submission" date="2018-11" db="EMBL/GenBank/DDBJ databases">
        <authorList>
            <person name="Zhou Z."/>
            <person name="Wang G."/>
        </authorList>
    </citation>
    <scope>NUCLEOTIDE SEQUENCE [LARGE SCALE GENOMIC DNA]</scope>
    <source>
        <strain evidence="5 6">KCTC52004</strain>
    </source>
</reference>
<dbReference type="GO" id="GO:0000155">
    <property type="term" value="F:phosphorelay sensor kinase activity"/>
    <property type="evidence" value="ECO:0007669"/>
    <property type="project" value="InterPro"/>
</dbReference>
<dbReference type="InterPro" id="IPR015943">
    <property type="entry name" value="WD40/YVTN_repeat-like_dom_sf"/>
</dbReference>
<dbReference type="InterPro" id="IPR011110">
    <property type="entry name" value="Reg_prop"/>
</dbReference>
<dbReference type="Pfam" id="PF06580">
    <property type="entry name" value="His_kinase"/>
    <property type="match status" value="1"/>
</dbReference>
<dbReference type="GO" id="GO:0016020">
    <property type="term" value="C:membrane"/>
    <property type="evidence" value="ECO:0007669"/>
    <property type="project" value="InterPro"/>
</dbReference>
<evidence type="ECO:0008006" key="7">
    <source>
        <dbReference type="Google" id="ProtNLM"/>
    </source>
</evidence>
<keyword evidence="2" id="KW-0472">Membrane</keyword>
<evidence type="ECO:0000256" key="1">
    <source>
        <dbReference type="SAM" id="Coils"/>
    </source>
</evidence>
<keyword evidence="2" id="KW-0812">Transmembrane</keyword>
<evidence type="ECO:0000313" key="6">
    <source>
        <dbReference type="Proteomes" id="UP000271925"/>
    </source>
</evidence>
<proteinExistence type="predicted"/>
<dbReference type="InterPro" id="IPR013783">
    <property type="entry name" value="Ig-like_fold"/>
</dbReference>
<dbReference type="SUPFAM" id="SSF63829">
    <property type="entry name" value="Calcium-dependent phosphotriesterase"/>
    <property type="match status" value="3"/>
</dbReference>
<sequence length="1039" mass="117517">MRILLVCIGLLMNLLPIRGAGQTGGSFVVETIGLRQGLPTSDIHTIFRDSSGFLWLGTDIGLVRYDGYGFETISVSAEGRWLGLVNTIVEDRNGRLWVGTEDGLFLVRHGTAHAIRSLQTGHYVRMNSLLFDQQQNLWCATASGVYQLTAPDLQTVSVQPTANIRPVALPGYEKMVPNRSHRRVFSLAFDEQQRLYIGGKYDLLRYTPGLPLERIWQSPGPKVEIQSLAVRSADDLLFTAQNLFCVIRLRNGKEERLFPNQAPGDVFWQQGQFWHLAYGIYRQTPDGAAPERLLDLYQKTSGTFYKMLLDFEGIFWIATNEGLLKIRPSQFDRLKLPKLVGGNEITGFGRYNGQLVMGAPHGRLFVRDGDHLRKLGNDLTSIAGINGIRQDRRGTLWLSTTYQGLFSMTNRRIRKYTPADGLGDEGFNDIFPDRSGNLWAVGDIGITQILPDAEPTRPYRLRFYEHVTNRYKFTIFYTGIETPDHTLWLASDYGLVSFRAGKFHNHRITIGPVTVRSIRKIALDRRGNAWLATEGQGLLFGRFQQNRFQLLRQYTTRDGLPSNTFNDVLIDHKGRIWAGGSTALSCLIPETAAPQIRNFDYRDGFFGESFQNPRLFEYPTDTLWISSSEGLLRFSMKQLERQPKPPSVLISQVRLREEKGDIFQYAASKDVRTGLPVGCQLPPSRNALTFAFALPSLTNPSFNRYRFRLDGSGESWRTSSGNDRSVTYSGLKPGSYTFRLVGASDNGAWSRPVTFSFEILPPFWQQSWFIGLALLGLILSIWGFIRYREKQIKKREVEKNRLAQLIAELETRAIRAQMNPHFIFNCLNSIQECILADNTETAYRYLSKFSRLLRLVLEESARNFHALQHELDLIRLYLELESMRFDQPLHYSIDVDPGVEASNSQIPSLLLQPLVENAIWHGLIHQTGSRQLRLFIQQSDSQTLTCLIEDNGVGRQRAAGLSAQKLVARTTRGLALVTERLQLLEPAGHGHGTLEIEDLVDADGQPAGTRVRVQLPIITQIAVRSNPLFPPSHVSRPGH</sequence>
<dbReference type="Pfam" id="PF07495">
    <property type="entry name" value="Y_Y_Y"/>
    <property type="match status" value="1"/>
</dbReference>
<dbReference type="SUPFAM" id="SSF55874">
    <property type="entry name" value="ATPase domain of HSP90 chaperone/DNA topoisomerase II/histidine kinase"/>
    <property type="match status" value="1"/>
</dbReference>
<dbReference type="PANTHER" id="PTHR34220">
    <property type="entry name" value="SENSOR HISTIDINE KINASE YPDA"/>
    <property type="match status" value="1"/>
</dbReference>
<dbReference type="InterPro" id="IPR011123">
    <property type="entry name" value="Y_Y_Y"/>
</dbReference>
<dbReference type="PANTHER" id="PTHR34220:SF7">
    <property type="entry name" value="SENSOR HISTIDINE KINASE YPDA"/>
    <property type="match status" value="1"/>
</dbReference>
<dbReference type="Gene3D" id="3.30.565.10">
    <property type="entry name" value="Histidine kinase-like ATPase, C-terminal domain"/>
    <property type="match status" value="1"/>
</dbReference>
<dbReference type="AlphaFoldDB" id="A0A3P1C097"/>
<comment type="caution">
    <text evidence="5">The sequence shown here is derived from an EMBL/GenBank/DDBJ whole genome shotgun (WGS) entry which is preliminary data.</text>
</comment>
<organism evidence="5 6">
    <name type="scientific">Larkinella rosea</name>
    <dbReference type="NCBI Taxonomy" id="2025312"/>
    <lineage>
        <taxon>Bacteria</taxon>
        <taxon>Pseudomonadati</taxon>
        <taxon>Bacteroidota</taxon>
        <taxon>Cytophagia</taxon>
        <taxon>Cytophagales</taxon>
        <taxon>Spirosomataceae</taxon>
        <taxon>Larkinella</taxon>
    </lineage>
</organism>
<feature type="transmembrane region" description="Helical" evidence="2">
    <location>
        <begin position="767"/>
        <end position="785"/>
    </location>
</feature>
<feature type="domain" description="Signal transduction histidine kinase internal region" evidence="3">
    <location>
        <begin position="810"/>
        <end position="887"/>
    </location>
</feature>
<dbReference type="EMBL" id="RQJO01000007">
    <property type="protein sequence ID" value="RRB06692.1"/>
    <property type="molecule type" value="Genomic_DNA"/>
</dbReference>
<dbReference type="Gene3D" id="2.60.40.10">
    <property type="entry name" value="Immunoglobulins"/>
    <property type="match status" value="1"/>
</dbReference>
<dbReference type="InterPro" id="IPR050640">
    <property type="entry name" value="Bact_2-comp_sensor_kinase"/>
</dbReference>
<gene>
    <name evidence="5" type="ORF">EHT25_02545</name>
</gene>
<evidence type="ECO:0000313" key="5">
    <source>
        <dbReference type="EMBL" id="RRB06692.1"/>
    </source>
</evidence>
<keyword evidence="1" id="KW-0175">Coiled coil</keyword>
<evidence type="ECO:0000259" key="4">
    <source>
        <dbReference type="Pfam" id="PF07495"/>
    </source>
</evidence>
<protein>
    <recommendedName>
        <fullName evidence="7">Signal transduction histidine kinase internal region domain-containing protein</fullName>
    </recommendedName>
</protein>
<dbReference type="OrthoDB" id="9809670at2"/>
<keyword evidence="6" id="KW-1185">Reference proteome</keyword>
<dbReference type="Gene3D" id="2.130.10.10">
    <property type="entry name" value="YVTN repeat-like/Quinoprotein amine dehydrogenase"/>
    <property type="match status" value="3"/>
</dbReference>
<dbReference type="InterPro" id="IPR010559">
    <property type="entry name" value="Sig_transdc_His_kin_internal"/>
</dbReference>
<keyword evidence="2" id="KW-1133">Transmembrane helix</keyword>
<dbReference type="CDD" id="cd00146">
    <property type="entry name" value="PKD"/>
    <property type="match status" value="1"/>
</dbReference>
<dbReference type="Proteomes" id="UP000271925">
    <property type="component" value="Unassembled WGS sequence"/>
</dbReference>
<dbReference type="Pfam" id="PF07494">
    <property type="entry name" value="Reg_prop"/>
    <property type="match status" value="2"/>
</dbReference>
<accession>A0A3P1C097</accession>
<evidence type="ECO:0000256" key="2">
    <source>
        <dbReference type="SAM" id="Phobius"/>
    </source>
</evidence>